<dbReference type="InterPro" id="IPR050583">
    <property type="entry name" value="Mycobacterial_A85_antigen"/>
</dbReference>
<keyword evidence="2" id="KW-1185">Reference proteome</keyword>
<accession>A0A938YHK2</accession>
<evidence type="ECO:0008006" key="3">
    <source>
        <dbReference type="Google" id="ProtNLM"/>
    </source>
</evidence>
<evidence type="ECO:0000313" key="1">
    <source>
        <dbReference type="EMBL" id="MBM9476047.1"/>
    </source>
</evidence>
<sequence length="355" mass="38054">MPPTPADRPESGLPGRRARVSACAAVVTTDGAVLQVDDPAAELDGVHLEPGWSAADPTPEFVFSGGRWVLRLPRPPAWRLEYRTVLRHHDGTRSTLDAPTELHFPDYRSPAWLDTPDTGTLRAVPTPAGRLAAPVPTRLWSPAGLSSSAPAPLLVVHDGSDLAERGALLRWAAHLYRPIRVALLDAAPGHREEWYAADPDYADHLAEVVLPAIGARVLTGSVVGLGASLGAVALLATQRQHPASFSALALQSGSFFTPDLDPQESDFRFFGQITAFVRRTAAGPDLSRAAPRPVPVLLTCGAVEENLANNRAMAAVLTRQGHPVDLRIVPDAHSVVGWRDAWSPGLENLLQKVDR</sequence>
<dbReference type="AlphaFoldDB" id="A0A938YHK2"/>
<reference evidence="1" key="1">
    <citation type="submission" date="2021-01" db="EMBL/GenBank/DDBJ databases">
        <title>KCTC 19127 draft genome.</title>
        <authorList>
            <person name="An D."/>
        </authorList>
    </citation>
    <scope>NUCLEOTIDE SEQUENCE</scope>
    <source>
        <strain evidence="1">KCTC 19127</strain>
    </source>
</reference>
<evidence type="ECO:0000313" key="2">
    <source>
        <dbReference type="Proteomes" id="UP000663801"/>
    </source>
</evidence>
<dbReference type="PANTHER" id="PTHR48098">
    <property type="entry name" value="ENTEROCHELIN ESTERASE-RELATED"/>
    <property type="match status" value="1"/>
</dbReference>
<name>A0A938YHK2_9ACTN</name>
<gene>
    <name evidence="1" type="ORF">JL107_06290</name>
</gene>
<dbReference type="RefSeq" id="WP_205256157.1">
    <property type="nucleotide sequence ID" value="NZ_BAAAPV010000003.1"/>
</dbReference>
<dbReference type="EMBL" id="JAERWL010000006">
    <property type="protein sequence ID" value="MBM9476047.1"/>
    <property type="molecule type" value="Genomic_DNA"/>
</dbReference>
<dbReference type="SUPFAM" id="SSF53474">
    <property type="entry name" value="alpha/beta-Hydrolases"/>
    <property type="match status" value="1"/>
</dbReference>
<dbReference type="Gene3D" id="3.40.50.1820">
    <property type="entry name" value="alpha/beta hydrolase"/>
    <property type="match status" value="1"/>
</dbReference>
<organism evidence="1 2">
    <name type="scientific">Nakamurella flavida</name>
    <dbReference type="NCBI Taxonomy" id="363630"/>
    <lineage>
        <taxon>Bacteria</taxon>
        <taxon>Bacillati</taxon>
        <taxon>Actinomycetota</taxon>
        <taxon>Actinomycetes</taxon>
        <taxon>Nakamurellales</taxon>
        <taxon>Nakamurellaceae</taxon>
        <taxon>Nakamurella</taxon>
    </lineage>
</organism>
<dbReference type="Proteomes" id="UP000663801">
    <property type="component" value="Unassembled WGS sequence"/>
</dbReference>
<dbReference type="InterPro" id="IPR029058">
    <property type="entry name" value="AB_hydrolase_fold"/>
</dbReference>
<dbReference type="PANTHER" id="PTHR48098:SF6">
    <property type="entry name" value="FERRI-BACILLIBACTIN ESTERASE BESA"/>
    <property type="match status" value="1"/>
</dbReference>
<protein>
    <recommendedName>
        <fullName evidence="3">Esterase</fullName>
    </recommendedName>
</protein>
<comment type="caution">
    <text evidence="1">The sequence shown here is derived from an EMBL/GenBank/DDBJ whole genome shotgun (WGS) entry which is preliminary data.</text>
</comment>
<proteinExistence type="predicted"/>